<feature type="region of interest" description="Disordered" evidence="1">
    <location>
        <begin position="58"/>
        <end position="90"/>
    </location>
</feature>
<organism evidence="2 3">
    <name type="scientific">Thioclava dalianensis</name>
    <dbReference type="NCBI Taxonomy" id="1185766"/>
    <lineage>
        <taxon>Bacteria</taxon>
        <taxon>Pseudomonadati</taxon>
        <taxon>Pseudomonadota</taxon>
        <taxon>Alphaproteobacteria</taxon>
        <taxon>Rhodobacterales</taxon>
        <taxon>Paracoccaceae</taxon>
        <taxon>Thioclava</taxon>
    </lineage>
</organism>
<sequence>MKTCAARVASAGGRKWMMPGSESVAVTIIEAPTATPRIVRAPTEILPKLCSGRCASAPARQNAIAPKRRSSGRSSAQESAVPAAAHTKVRPRRCMAPANMCLRQLASSSS</sequence>
<name>A0A074TFM8_9RHOB</name>
<dbReference type="Proteomes" id="UP000027725">
    <property type="component" value="Unassembled WGS sequence"/>
</dbReference>
<reference evidence="2 3" key="1">
    <citation type="submission" date="2014-03" db="EMBL/GenBank/DDBJ databases">
        <title>The draft genome sequence of Thioclava dalianensis DLFJ1-1.</title>
        <authorList>
            <person name="Lai Q."/>
            <person name="Shao Z."/>
        </authorList>
    </citation>
    <scope>NUCLEOTIDE SEQUENCE [LARGE SCALE GENOMIC DNA]</scope>
    <source>
        <strain evidence="2 3">DLFJ1-1</strain>
    </source>
</reference>
<dbReference type="EMBL" id="JHEH01000006">
    <property type="protein sequence ID" value="KEP70479.1"/>
    <property type="molecule type" value="Genomic_DNA"/>
</dbReference>
<proteinExistence type="predicted"/>
<keyword evidence="3" id="KW-1185">Reference proteome</keyword>
<gene>
    <name evidence="2" type="ORF">DL1_17635</name>
</gene>
<evidence type="ECO:0000313" key="3">
    <source>
        <dbReference type="Proteomes" id="UP000027725"/>
    </source>
</evidence>
<evidence type="ECO:0000313" key="2">
    <source>
        <dbReference type="EMBL" id="KEP70479.1"/>
    </source>
</evidence>
<dbReference type="AlphaFoldDB" id="A0A074TFM8"/>
<evidence type="ECO:0000256" key="1">
    <source>
        <dbReference type="SAM" id="MobiDB-lite"/>
    </source>
</evidence>
<protein>
    <submittedName>
        <fullName evidence="2">Uncharacterized protein</fullName>
    </submittedName>
</protein>
<accession>A0A074TFM8</accession>
<comment type="caution">
    <text evidence="2">The sequence shown here is derived from an EMBL/GenBank/DDBJ whole genome shotgun (WGS) entry which is preliminary data.</text>
</comment>